<protein>
    <submittedName>
        <fullName evidence="4">Uncharacterized protein</fullName>
    </submittedName>
</protein>
<keyword evidence="5" id="KW-1185">Reference proteome</keyword>
<dbReference type="Proteomes" id="UP001160148">
    <property type="component" value="Unassembled WGS sequence"/>
</dbReference>
<reference evidence="4 5" key="1">
    <citation type="submission" date="2023-01" db="EMBL/GenBank/DDBJ databases">
        <authorList>
            <person name="Whitehead M."/>
        </authorList>
    </citation>
    <scope>NUCLEOTIDE SEQUENCE [LARGE SCALE GENOMIC DNA]</scope>
</reference>
<feature type="region of interest" description="Disordered" evidence="3">
    <location>
        <begin position="223"/>
        <end position="252"/>
    </location>
</feature>
<feature type="compositionally biased region" description="Basic residues" evidence="3">
    <location>
        <begin position="109"/>
        <end position="131"/>
    </location>
</feature>
<feature type="region of interest" description="Disordered" evidence="3">
    <location>
        <begin position="280"/>
        <end position="373"/>
    </location>
</feature>
<evidence type="ECO:0000256" key="2">
    <source>
        <dbReference type="ARBA" id="ARBA00022473"/>
    </source>
</evidence>
<organism evidence="4 5">
    <name type="scientific">Macrosiphum euphorbiae</name>
    <name type="common">potato aphid</name>
    <dbReference type="NCBI Taxonomy" id="13131"/>
    <lineage>
        <taxon>Eukaryota</taxon>
        <taxon>Metazoa</taxon>
        <taxon>Ecdysozoa</taxon>
        <taxon>Arthropoda</taxon>
        <taxon>Hexapoda</taxon>
        <taxon>Insecta</taxon>
        <taxon>Pterygota</taxon>
        <taxon>Neoptera</taxon>
        <taxon>Paraneoptera</taxon>
        <taxon>Hemiptera</taxon>
        <taxon>Sternorrhyncha</taxon>
        <taxon>Aphidomorpha</taxon>
        <taxon>Aphidoidea</taxon>
        <taxon>Aphididae</taxon>
        <taxon>Macrosiphini</taxon>
        <taxon>Macrosiphum</taxon>
    </lineage>
</organism>
<gene>
    <name evidence="4" type="ORF">MEUPH1_LOCUS8078</name>
</gene>
<comment type="caution">
    <text evidence="4">The sequence shown here is derived from an EMBL/GenBank/DDBJ whole genome shotgun (WGS) entry which is preliminary data.</text>
</comment>
<dbReference type="EMBL" id="CARXXK010000001">
    <property type="protein sequence ID" value="CAI6351759.1"/>
    <property type="molecule type" value="Genomic_DNA"/>
</dbReference>
<dbReference type="PANTHER" id="PTHR45946">
    <property type="entry name" value="HOMEOBOX PROTEIN ROUGH-RELATED"/>
    <property type="match status" value="1"/>
</dbReference>
<dbReference type="InterPro" id="IPR046327">
    <property type="entry name" value="HXA1/B1/D1"/>
</dbReference>
<dbReference type="PANTHER" id="PTHR45946:SF4">
    <property type="entry name" value="HOMEOBOX PROTEIN ROUGH-RELATED"/>
    <property type="match status" value="1"/>
</dbReference>
<name>A0AAV0W7M0_9HEMI</name>
<dbReference type="GO" id="GO:0000978">
    <property type="term" value="F:RNA polymerase II cis-regulatory region sequence-specific DNA binding"/>
    <property type="evidence" value="ECO:0007669"/>
    <property type="project" value="TreeGrafter"/>
</dbReference>
<comment type="subcellular location">
    <subcellularLocation>
        <location evidence="1">Nucleus</location>
    </subcellularLocation>
</comment>
<feature type="compositionally biased region" description="Pro residues" evidence="3">
    <location>
        <begin position="233"/>
        <end position="245"/>
    </location>
</feature>
<evidence type="ECO:0000313" key="4">
    <source>
        <dbReference type="EMBL" id="CAI6351759.1"/>
    </source>
</evidence>
<feature type="compositionally biased region" description="Low complexity" evidence="3">
    <location>
        <begin position="312"/>
        <end position="321"/>
    </location>
</feature>
<feature type="region of interest" description="Disordered" evidence="3">
    <location>
        <begin position="107"/>
        <end position="135"/>
    </location>
</feature>
<evidence type="ECO:0000256" key="1">
    <source>
        <dbReference type="ARBA" id="ARBA00004123"/>
    </source>
</evidence>
<sequence length="402" mass="42895">MGMHNNTCGGGVVNGSVGVSGSGDMMSYATHTPTTADDYYGGASGLVADYDLPQCLGGRPPLEPAYAAECGVYYEKNSSAADYRSYYGGGGGDGAYDQLAVDVGGGSYHAHHQHHHHHHQHHHQHGHHNHQHPLQSAEAAVIITSSDGLSYTNLDCNGIASAVHGQDYGAYSDDGAGGGGYNGYGGHHRDDNAVRNESYCGGGGASVDNAFFNMHLNHNNEHSAAGRQAVQQPRPPSAQPPPPPVQSSAQTTVTVAASPLQLQPTPTPGDDRCPRVIKQEASSGGQCYGGRDGTSPYSDDASAYRTSMIAGQPQQHVQQQQQHHHHLHHQQQQQQQQHHQHHHHQPQQQQHCSRSNSGAQQKHGAATVPASSAVQTAVPTYKWMQVKRNVPKPAGKCLLFKN</sequence>
<evidence type="ECO:0000313" key="5">
    <source>
        <dbReference type="Proteomes" id="UP001160148"/>
    </source>
</evidence>
<keyword evidence="2" id="KW-0217">Developmental protein</keyword>
<dbReference type="GO" id="GO:0005634">
    <property type="term" value="C:nucleus"/>
    <property type="evidence" value="ECO:0007669"/>
    <property type="project" value="UniProtKB-SubCell"/>
</dbReference>
<dbReference type="AlphaFoldDB" id="A0AAV0W7M0"/>
<accession>A0AAV0W7M0</accession>
<proteinExistence type="predicted"/>
<dbReference type="GO" id="GO:0000981">
    <property type="term" value="F:DNA-binding transcription factor activity, RNA polymerase II-specific"/>
    <property type="evidence" value="ECO:0007669"/>
    <property type="project" value="TreeGrafter"/>
</dbReference>
<evidence type="ECO:0000256" key="3">
    <source>
        <dbReference type="SAM" id="MobiDB-lite"/>
    </source>
</evidence>